<feature type="coiled-coil region" evidence="1">
    <location>
        <begin position="26"/>
        <end position="60"/>
    </location>
</feature>
<feature type="region of interest" description="Disordered" evidence="2">
    <location>
        <begin position="218"/>
        <end position="277"/>
    </location>
</feature>
<sequence>MDSPASTTQTDPNVNPALSPQENDLVARADERLAHAYQQIARADEELARFNEQISRLEKAKKIRRPSRGRPALRGLIGLLLTVGICSAAFAWQSYGETVRPMVSRWAPQLAAVSPPETPAPADQQSPPGFKLAAADASASQLPAPAQATPQAAAQDAAAAPIAGEQAQLLQTMARDLASVQQEIEQLKASQAELARESAKTAEQLKANQEEMARTIANVSEQSLRPRTSATTSTAPAAAPQPVVSPARKPKPVAATTPAREARAQARPPVRLPSAQQ</sequence>
<name>A0A0R3M1N9_9BRAD</name>
<proteinExistence type="predicted"/>
<keyword evidence="3" id="KW-0812">Transmembrane</keyword>
<dbReference type="AlphaFoldDB" id="A0A0R3M1N9"/>
<feature type="region of interest" description="Disordered" evidence="2">
    <location>
        <begin position="1"/>
        <end position="23"/>
    </location>
</feature>
<dbReference type="OrthoDB" id="8217413at2"/>
<gene>
    <name evidence="4" type="ORF">CQ12_09965</name>
</gene>
<dbReference type="Proteomes" id="UP000050863">
    <property type="component" value="Unassembled WGS sequence"/>
</dbReference>
<feature type="compositionally biased region" description="Polar residues" evidence="2">
    <location>
        <begin position="1"/>
        <end position="22"/>
    </location>
</feature>
<accession>A0A0R3M1N9</accession>
<organism evidence="4 5">
    <name type="scientific">Bradyrhizobium jicamae</name>
    <dbReference type="NCBI Taxonomy" id="280332"/>
    <lineage>
        <taxon>Bacteria</taxon>
        <taxon>Pseudomonadati</taxon>
        <taxon>Pseudomonadota</taxon>
        <taxon>Alphaproteobacteria</taxon>
        <taxon>Hyphomicrobiales</taxon>
        <taxon>Nitrobacteraceae</taxon>
        <taxon>Bradyrhizobium</taxon>
    </lineage>
</organism>
<feature type="compositionally biased region" description="Low complexity" evidence="2">
    <location>
        <begin position="133"/>
        <end position="159"/>
    </location>
</feature>
<evidence type="ECO:0000256" key="3">
    <source>
        <dbReference type="SAM" id="Phobius"/>
    </source>
</evidence>
<evidence type="ECO:0000313" key="5">
    <source>
        <dbReference type="Proteomes" id="UP000050863"/>
    </source>
</evidence>
<keyword evidence="3" id="KW-0472">Membrane</keyword>
<keyword evidence="3" id="KW-1133">Transmembrane helix</keyword>
<feature type="compositionally biased region" description="Low complexity" evidence="2">
    <location>
        <begin position="225"/>
        <end position="269"/>
    </location>
</feature>
<dbReference type="EMBL" id="LLXZ01000027">
    <property type="protein sequence ID" value="KRR13438.1"/>
    <property type="molecule type" value="Genomic_DNA"/>
</dbReference>
<protein>
    <submittedName>
        <fullName evidence="4">Uncharacterized protein</fullName>
    </submittedName>
</protein>
<keyword evidence="5" id="KW-1185">Reference proteome</keyword>
<evidence type="ECO:0000256" key="2">
    <source>
        <dbReference type="SAM" id="MobiDB-lite"/>
    </source>
</evidence>
<evidence type="ECO:0000313" key="4">
    <source>
        <dbReference type="EMBL" id="KRR13438.1"/>
    </source>
</evidence>
<reference evidence="4 5" key="1">
    <citation type="submission" date="2014-03" db="EMBL/GenBank/DDBJ databases">
        <title>Bradyrhizobium valentinum sp. nov., isolated from effective nodules of Lupinus mariae-josephae, a lupine endemic of basic-lime soils in Eastern Spain.</title>
        <authorList>
            <person name="Duran D."/>
            <person name="Rey L."/>
            <person name="Navarro A."/>
            <person name="Busquets A."/>
            <person name="Imperial J."/>
            <person name="Ruiz-Argueso T."/>
        </authorList>
    </citation>
    <scope>NUCLEOTIDE SEQUENCE [LARGE SCALE GENOMIC DNA]</scope>
    <source>
        <strain evidence="4 5">PAC68</strain>
    </source>
</reference>
<keyword evidence="1" id="KW-0175">Coiled coil</keyword>
<comment type="caution">
    <text evidence="4">The sequence shown here is derived from an EMBL/GenBank/DDBJ whole genome shotgun (WGS) entry which is preliminary data.</text>
</comment>
<evidence type="ECO:0000256" key="1">
    <source>
        <dbReference type="SAM" id="Coils"/>
    </source>
</evidence>
<feature type="region of interest" description="Disordered" evidence="2">
    <location>
        <begin position="113"/>
        <end position="159"/>
    </location>
</feature>
<dbReference type="STRING" id="280332.CQ12_09965"/>
<feature type="transmembrane region" description="Helical" evidence="3">
    <location>
        <begin position="72"/>
        <end position="92"/>
    </location>
</feature>